<dbReference type="InterPro" id="IPR017972">
    <property type="entry name" value="Cyt_P450_CS"/>
</dbReference>
<name>A0ABQ7MIR6_BRACM</name>
<dbReference type="Proteomes" id="UP000823674">
    <property type="component" value="Chromosome A05"/>
</dbReference>
<keyword evidence="7 12" id="KW-1133">Transmembrane helix</keyword>
<evidence type="ECO:0000256" key="9">
    <source>
        <dbReference type="ARBA" id="ARBA00023033"/>
    </source>
</evidence>
<evidence type="ECO:0000256" key="6">
    <source>
        <dbReference type="ARBA" id="ARBA00022723"/>
    </source>
</evidence>
<dbReference type="Gene3D" id="1.10.630.10">
    <property type="entry name" value="Cytochrome P450"/>
    <property type="match status" value="2"/>
</dbReference>
<dbReference type="PANTHER" id="PTHR24298:SF475">
    <property type="entry name" value="CYTOCHROME P450 705A5-RELATED"/>
    <property type="match status" value="1"/>
</dbReference>
<protein>
    <recommendedName>
        <fullName evidence="15">Cytochrome P450</fullName>
    </recommendedName>
</protein>
<evidence type="ECO:0000313" key="13">
    <source>
        <dbReference type="EMBL" id="KAG5398632.1"/>
    </source>
</evidence>
<feature type="transmembrane region" description="Helical" evidence="12">
    <location>
        <begin position="12"/>
        <end position="30"/>
    </location>
</feature>
<evidence type="ECO:0000256" key="5">
    <source>
        <dbReference type="ARBA" id="ARBA00022692"/>
    </source>
</evidence>
<organism evidence="13 14">
    <name type="scientific">Brassica rapa subsp. trilocularis</name>
    <dbReference type="NCBI Taxonomy" id="1813537"/>
    <lineage>
        <taxon>Eukaryota</taxon>
        <taxon>Viridiplantae</taxon>
        <taxon>Streptophyta</taxon>
        <taxon>Embryophyta</taxon>
        <taxon>Tracheophyta</taxon>
        <taxon>Spermatophyta</taxon>
        <taxon>Magnoliopsida</taxon>
        <taxon>eudicotyledons</taxon>
        <taxon>Gunneridae</taxon>
        <taxon>Pentapetalae</taxon>
        <taxon>rosids</taxon>
        <taxon>malvids</taxon>
        <taxon>Brassicales</taxon>
        <taxon>Brassicaceae</taxon>
        <taxon>Brassiceae</taxon>
        <taxon>Brassica</taxon>
    </lineage>
</organism>
<evidence type="ECO:0000256" key="12">
    <source>
        <dbReference type="SAM" id="Phobius"/>
    </source>
</evidence>
<keyword evidence="8 11" id="KW-0560">Oxidoreductase</keyword>
<comment type="cofactor">
    <cofactor evidence="1">
        <name>heme</name>
        <dbReference type="ChEBI" id="CHEBI:30413"/>
    </cofactor>
</comment>
<keyword evidence="5 12" id="KW-0812">Transmembrane</keyword>
<dbReference type="InterPro" id="IPR002401">
    <property type="entry name" value="Cyt_P450_E_grp-I"/>
</dbReference>
<dbReference type="PRINTS" id="PR00463">
    <property type="entry name" value="EP450I"/>
</dbReference>
<evidence type="ECO:0000256" key="2">
    <source>
        <dbReference type="ARBA" id="ARBA00004167"/>
    </source>
</evidence>
<keyword evidence="10 12" id="KW-0472">Membrane</keyword>
<accession>A0ABQ7MIR6</accession>
<dbReference type="SUPFAM" id="SSF48264">
    <property type="entry name" value="Cytochrome P450"/>
    <property type="match status" value="2"/>
</dbReference>
<reference evidence="13 14" key="1">
    <citation type="submission" date="2021-03" db="EMBL/GenBank/DDBJ databases">
        <authorList>
            <person name="King G.J."/>
            <person name="Bancroft I."/>
            <person name="Baten A."/>
            <person name="Bloomfield J."/>
            <person name="Borpatragohain P."/>
            <person name="He Z."/>
            <person name="Irish N."/>
            <person name="Irwin J."/>
            <person name="Liu K."/>
            <person name="Mauleon R.P."/>
            <person name="Moore J."/>
            <person name="Morris R."/>
            <person name="Ostergaard L."/>
            <person name="Wang B."/>
            <person name="Wells R."/>
        </authorList>
    </citation>
    <scope>NUCLEOTIDE SEQUENCE [LARGE SCALE GENOMIC DNA]</scope>
    <source>
        <strain evidence="13">R-o-18</strain>
        <tissue evidence="13">Leaf</tissue>
    </source>
</reference>
<keyword evidence="4 11" id="KW-0349">Heme</keyword>
<dbReference type="PANTHER" id="PTHR24298">
    <property type="entry name" value="FLAVONOID 3'-MONOOXYGENASE-RELATED"/>
    <property type="match status" value="1"/>
</dbReference>
<dbReference type="InterPro" id="IPR036396">
    <property type="entry name" value="Cyt_P450_sf"/>
</dbReference>
<keyword evidence="9 11" id="KW-0503">Monooxygenase</keyword>
<evidence type="ECO:0000256" key="8">
    <source>
        <dbReference type="ARBA" id="ARBA00023002"/>
    </source>
</evidence>
<dbReference type="InterPro" id="IPR051103">
    <property type="entry name" value="Plant_metabolite_P450s"/>
</dbReference>
<keyword evidence="14" id="KW-1185">Reference proteome</keyword>
<evidence type="ECO:0000256" key="1">
    <source>
        <dbReference type="ARBA" id="ARBA00001971"/>
    </source>
</evidence>
<evidence type="ECO:0000256" key="7">
    <source>
        <dbReference type="ARBA" id="ARBA00022989"/>
    </source>
</evidence>
<evidence type="ECO:0000256" key="10">
    <source>
        <dbReference type="ARBA" id="ARBA00023136"/>
    </source>
</evidence>
<evidence type="ECO:0000256" key="11">
    <source>
        <dbReference type="RuleBase" id="RU000461"/>
    </source>
</evidence>
<keyword evidence="6 11" id="KW-0479">Metal-binding</keyword>
<evidence type="ECO:0000256" key="3">
    <source>
        <dbReference type="ARBA" id="ARBA00010617"/>
    </source>
</evidence>
<sequence length="556" mass="63768">MAAMITIDFLNCFILIFLCFFSLLCYSLFFKKPKDGFDFPPSPPSLPIIGHLHLLLSVLPHKAFQKISSRYGPLLHLRIFKVPFVLASSASVAYELLRTHDVNVSSRGFNTLENSLFIGHETFVGADFGDYYKFMKKVLVMNLFGTQALGLRYMYFRPVRVKRFNRHTDMYINMLYNVNKIRKHILFIVTFVGADFGDKKVLVMNLFGTQALERSRGIRADELERFYARLLDKARKKESVEIGKEAMVLTNYIMSKLLIGRSCSEEDGEAGKVRDSVTKTMGLFKKVFFSNMLGKPLNEKEIRRVSSGFNELLERLLREHEDKHQDTDMMDVLLAVYKDGNADYKITRNHIKLMIVELFLGGTDTAARLIQWAMAEILSEPNILERLRQEIDSVVGKTRLIQETDLPRLPYLQAVVKETLRLHPVGRFHIPERTTLVVNIYAVMRDPDLWQDPDEFKPERFLASSSSEQEDERKKVLKFIPFGSGRRGCPGENLGYIFLETGVGMMVQCSDWTISGDKTVSMEETLEGLSLTMAHPLICTLLPRTEFKSEDSKLLT</sequence>
<dbReference type="PRINTS" id="PR00385">
    <property type="entry name" value="P450"/>
</dbReference>
<keyword evidence="11" id="KW-0408">Iron</keyword>
<comment type="caution">
    <text evidence="13">The sequence shown here is derived from an EMBL/GenBank/DDBJ whole genome shotgun (WGS) entry which is preliminary data.</text>
</comment>
<dbReference type="Pfam" id="PF00067">
    <property type="entry name" value="p450"/>
    <property type="match status" value="2"/>
</dbReference>
<dbReference type="InterPro" id="IPR001128">
    <property type="entry name" value="Cyt_P450"/>
</dbReference>
<dbReference type="PROSITE" id="PS00086">
    <property type="entry name" value="CYTOCHROME_P450"/>
    <property type="match status" value="1"/>
</dbReference>
<gene>
    <name evidence="13" type="primary">A05p044760.1_BraROA</name>
    <name evidence="13" type="ORF">IGI04_020446</name>
</gene>
<evidence type="ECO:0000313" key="14">
    <source>
        <dbReference type="Proteomes" id="UP000823674"/>
    </source>
</evidence>
<comment type="subcellular location">
    <subcellularLocation>
        <location evidence="2">Membrane</location>
        <topology evidence="2">Single-pass membrane protein</topology>
    </subcellularLocation>
</comment>
<proteinExistence type="inferred from homology"/>
<comment type="similarity">
    <text evidence="3 11">Belongs to the cytochrome P450 family.</text>
</comment>
<dbReference type="EMBL" id="JADBGQ010000005">
    <property type="protein sequence ID" value="KAG5398632.1"/>
    <property type="molecule type" value="Genomic_DNA"/>
</dbReference>
<evidence type="ECO:0000256" key="4">
    <source>
        <dbReference type="ARBA" id="ARBA00022617"/>
    </source>
</evidence>
<evidence type="ECO:0008006" key="15">
    <source>
        <dbReference type="Google" id="ProtNLM"/>
    </source>
</evidence>